<dbReference type="OrthoDB" id="289250at2759"/>
<dbReference type="Pfam" id="PF01728">
    <property type="entry name" value="FtsJ"/>
    <property type="match status" value="1"/>
</dbReference>
<dbReference type="EMBL" id="PGCJ01000030">
    <property type="protein sequence ID" value="PLW55618.1"/>
    <property type="molecule type" value="Genomic_DNA"/>
</dbReference>
<dbReference type="STRING" id="200324.A0A2N5W027"/>
<dbReference type="GO" id="GO:0008168">
    <property type="term" value="F:methyltransferase activity"/>
    <property type="evidence" value="ECO:0007669"/>
    <property type="project" value="InterPro"/>
</dbReference>
<organism evidence="2 3">
    <name type="scientific">Puccinia coronata f. sp. avenae</name>
    <dbReference type="NCBI Taxonomy" id="200324"/>
    <lineage>
        <taxon>Eukaryota</taxon>
        <taxon>Fungi</taxon>
        <taxon>Dikarya</taxon>
        <taxon>Basidiomycota</taxon>
        <taxon>Pucciniomycotina</taxon>
        <taxon>Pucciniomycetes</taxon>
        <taxon>Pucciniales</taxon>
        <taxon>Pucciniaceae</taxon>
        <taxon>Puccinia</taxon>
    </lineage>
</organism>
<evidence type="ECO:0000313" key="3">
    <source>
        <dbReference type="Proteomes" id="UP000235388"/>
    </source>
</evidence>
<evidence type="ECO:0000259" key="1">
    <source>
        <dbReference type="Pfam" id="PF01728"/>
    </source>
</evidence>
<dbReference type="GO" id="GO:0032259">
    <property type="term" value="P:methylation"/>
    <property type="evidence" value="ECO:0007669"/>
    <property type="project" value="InterPro"/>
</dbReference>
<accession>A0A2N5W027</accession>
<keyword evidence="3" id="KW-1185">Reference proteome</keyword>
<feature type="domain" description="Ribosomal RNA methyltransferase FtsJ" evidence="1">
    <location>
        <begin position="2"/>
        <end position="51"/>
    </location>
</feature>
<name>A0A2N5W027_9BASI</name>
<dbReference type="InterPro" id="IPR002877">
    <property type="entry name" value="RNA_MeTrfase_FtsJ_dom"/>
</dbReference>
<dbReference type="Gene3D" id="3.40.50.150">
    <property type="entry name" value="Vaccinia Virus protein VP39"/>
    <property type="match status" value="1"/>
</dbReference>
<dbReference type="InterPro" id="IPR029063">
    <property type="entry name" value="SAM-dependent_MTases_sf"/>
</dbReference>
<evidence type="ECO:0000313" key="2">
    <source>
        <dbReference type="EMBL" id="PLW55618.1"/>
    </source>
</evidence>
<reference evidence="2 3" key="1">
    <citation type="submission" date="2017-11" db="EMBL/GenBank/DDBJ databases">
        <title>De novo assembly and phasing of dikaryotic genomes from two isolates of Puccinia coronata f. sp. avenae, the causal agent of oat crown rust.</title>
        <authorList>
            <person name="Miller M.E."/>
            <person name="Zhang Y."/>
            <person name="Omidvar V."/>
            <person name="Sperschneider J."/>
            <person name="Schwessinger B."/>
            <person name="Raley C."/>
            <person name="Palmer J.M."/>
            <person name="Garnica D."/>
            <person name="Upadhyaya N."/>
            <person name="Rathjen J."/>
            <person name="Taylor J.M."/>
            <person name="Park R.F."/>
            <person name="Dodds P.N."/>
            <person name="Hirsch C.D."/>
            <person name="Kianian S.F."/>
            <person name="Figueroa M."/>
        </authorList>
    </citation>
    <scope>NUCLEOTIDE SEQUENCE [LARGE SCALE GENOMIC DNA]</scope>
    <source>
        <strain evidence="2">12NC29</strain>
    </source>
</reference>
<gene>
    <name evidence="2" type="ORF">PCANC_03506</name>
</gene>
<dbReference type="Proteomes" id="UP000235388">
    <property type="component" value="Unassembled WGS sequence"/>
</dbReference>
<protein>
    <recommendedName>
        <fullName evidence="1">Ribosomal RNA methyltransferase FtsJ domain-containing protein</fullName>
    </recommendedName>
</protein>
<dbReference type="AlphaFoldDB" id="A0A2N5W027"/>
<sequence>MAPIDGVIQIVGDITKLDTATEILSYFEGEKADLVVCDGAPDGRYSPHISSSYLDLCSFIYNSASCVLTVMTSPSSFYPQSRDYTTWMNSCNRNYF</sequence>
<proteinExistence type="predicted"/>
<comment type="caution">
    <text evidence="2">The sequence shown here is derived from an EMBL/GenBank/DDBJ whole genome shotgun (WGS) entry which is preliminary data.</text>
</comment>